<dbReference type="InterPro" id="IPR012341">
    <property type="entry name" value="6hp_glycosidase-like_sf"/>
</dbReference>
<evidence type="ECO:0000313" key="4">
    <source>
        <dbReference type="Proteomes" id="UP001143509"/>
    </source>
</evidence>
<comment type="caution">
    <text evidence="3">The sequence shown here is derived from an EMBL/GenBank/DDBJ whole genome shotgun (WGS) entry which is preliminary data.</text>
</comment>
<dbReference type="RefSeq" id="WP_271164913.1">
    <property type="nucleotide sequence ID" value="NZ_BSFD01000004.1"/>
</dbReference>
<reference evidence="3" key="2">
    <citation type="submission" date="2023-01" db="EMBL/GenBank/DDBJ databases">
        <authorList>
            <person name="Sun Q."/>
            <person name="Evtushenko L."/>
        </authorList>
    </citation>
    <scope>NUCLEOTIDE SEQUENCE</scope>
    <source>
        <strain evidence="3">VKM B-1499</strain>
    </source>
</reference>
<protein>
    <submittedName>
        <fullName evidence="3">AGE family epimerase/isomerase</fullName>
    </submittedName>
</protein>
<dbReference type="InterPro" id="IPR008928">
    <property type="entry name" value="6-hairpin_glycosidase_sf"/>
</dbReference>
<proteinExistence type="inferred from homology"/>
<sequence length="362" mass="39654">MMTLSDAKNRVSTWLFDHALPLWAARGVDADGRFFELLDFEGRPVAGARRRTRVQARQIYVFCEAADLGWDAGRAIARAGLDGMIATCRREDGLWVAATDDAGGVLDETPDLYDLAFVTFSLAAAHRVLGDDRARPLALETLAQINARMTAPHGGWHEALPPRLPRRQNPHMHLLEAMLAWQATAPDPAFEAAARVSLDLCRTRFLIDGAIREYFTEDWAPDPQTGHIVEPGHLEEWSWLLRQAKAAGLDAAEAAEALHRRGAAEGLKGGFMIREVDAQGAPIDAGRRLWCQTEAIRSALVFGDAQAVDLIAATFDTHLATAVPGLWVDSYDADGVSPDKAVPASSLYHLMTAFTELLRRDA</sequence>
<dbReference type="Pfam" id="PF07221">
    <property type="entry name" value="GlcNAc_2-epim"/>
    <property type="match status" value="1"/>
</dbReference>
<dbReference type="Proteomes" id="UP001143509">
    <property type="component" value="Unassembled WGS sequence"/>
</dbReference>
<dbReference type="Gene3D" id="1.50.10.10">
    <property type="match status" value="1"/>
</dbReference>
<dbReference type="PANTHER" id="PTHR15108">
    <property type="entry name" value="N-ACYLGLUCOSAMINE-2-EPIMERASE"/>
    <property type="match status" value="1"/>
</dbReference>
<gene>
    <name evidence="3" type="ORF">GCM10017620_16610</name>
</gene>
<keyword evidence="2" id="KW-0413">Isomerase</keyword>
<dbReference type="InterPro" id="IPR010819">
    <property type="entry name" value="AGE/CE"/>
</dbReference>
<evidence type="ECO:0000313" key="3">
    <source>
        <dbReference type="EMBL" id="GLK48688.1"/>
    </source>
</evidence>
<reference evidence="3" key="1">
    <citation type="journal article" date="2014" name="Int. J. Syst. Evol. Microbiol.">
        <title>Complete genome of a new Firmicutes species belonging to the dominant human colonic microbiota ('Ruminococcus bicirculans') reveals two chromosomes and a selective capacity to utilize plant glucans.</title>
        <authorList>
            <consortium name="NISC Comparative Sequencing Program"/>
            <person name="Wegmann U."/>
            <person name="Louis P."/>
            <person name="Goesmann A."/>
            <person name="Henrissat B."/>
            <person name="Duncan S.H."/>
            <person name="Flint H.J."/>
        </authorList>
    </citation>
    <scope>NUCLEOTIDE SEQUENCE</scope>
    <source>
        <strain evidence="3">VKM B-1499</strain>
    </source>
</reference>
<dbReference type="EMBL" id="BSFD01000004">
    <property type="protein sequence ID" value="GLK48688.1"/>
    <property type="molecule type" value="Genomic_DNA"/>
</dbReference>
<evidence type="ECO:0000256" key="1">
    <source>
        <dbReference type="ARBA" id="ARBA00008558"/>
    </source>
</evidence>
<keyword evidence="4" id="KW-1185">Reference proteome</keyword>
<name>A0ABQ5TBG5_9CAUL</name>
<comment type="similarity">
    <text evidence="1">Belongs to the N-acylglucosamine 2-epimerase family.</text>
</comment>
<dbReference type="SUPFAM" id="SSF48208">
    <property type="entry name" value="Six-hairpin glycosidases"/>
    <property type="match status" value="1"/>
</dbReference>
<evidence type="ECO:0000256" key="2">
    <source>
        <dbReference type="ARBA" id="ARBA00023235"/>
    </source>
</evidence>
<accession>A0ABQ5TBG5</accession>
<organism evidence="3 4">
    <name type="scientific">Brevundimonas intermedia</name>
    <dbReference type="NCBI Taxonomy" id="74315"/>
    <lineage>
        <taxon>Bacteria</taxon>
        <taxon>Pseudomonadati</taxon>
        <taxon>Pseudomonadota</taxon>
        <taxon>Alphaproteobacteria</taxon>
        <taxon>Caulobacterales</taxon>
        <taxon>Caulobacteraceae</taxon>
        <taxon>Brevundimonas</taxon>
    </lineage>
</organism>